<accession>A0A0D7BC44</accession>
<organism evidence="1 2">
    <name type="scientific">Cylindrobasidium torrendii FP15055 ss-10</name>
    <dbReference type="NCBI Taxonomy" id="1314674"/>
    <lineage>
        <taxon>Eukaryota</taxon>
        <taxon>Fungi</taxon>
        <taxon>Dikarya</taxon>
        <taxon>Basidiomycota</taxon>
        <taxon>Agaricomycotina</taxon>
        <taxon>Agaricomycetes</taxon>
        <taxon>Agaricomycetidae</taxon>
        <taxon>Agaricales</taxon>
        <taxon>Marasmiineae</taxon>
        <taxon>Physalacriaceae</taxon>
        <taxon>Cylindrobasidium</taxon>
    </lineage>
</organism>
<keyword evidence="2" id="KW-1185">Reference proteome</keyword>
<proteinExistence type="predicted"/>
<protein>
    <submittedName>
        <fullName evidence="1">Uncharacterized protein</fullName>
    </submittedName>
</protein>
<dbReference type="AlphaFoldDB" id="A0A0D7BC44"/>
<sequence length="603" mass="66289">MGQRHQAFAIAKVVPHGGARAYYRCVAAWHHQWSYGRLPLHAANRFCQLLRQKDNASIVLHEIAAIDGKYGRRGKEPKIPATPCVYIAWLLGQAWNIDLDTEAQGKSYISGTSFNNALLPASMKSGGGDNNDGITIFDVTDPANPSYCFVAPGYIEASEEVESWVPLTAEQYARAYYPEGDQDLKVDEDVVRTIARLDGTPVLSINALAEAWPHEYKAEEEPVDSNGNEDPVAATIPSLSSLTIDAAISSEQMAGLEDLAWMPDKAALITARLRSAVEIPDSAISVLAEAVKSEVQAGNVRVDLSAYALTPKQTLDCISKIDDTIYSLKVPKTFTVDTLRELLTARPDLRCINLLATDITSVDLAKLLHAEPKLFYQVESLYHHTLTLAPGPLNTYGPYCFPAFTFVHLTNSNTGGAGFPGKSLLLLYPPQIVQNLTDYLGLFTTDDILRDNSVTGNDLLARVVIGSASRPEGVSWHQRHVNSYPNPSAFGFQGHGWMFVFNIPSFSWNETGFLGFVKLGVQKEGESAPTDSDKGNAHQVLGLREWLAVMKDEGRPMPSESAIQKLQDIIDAIVKRRSMKAMTLDDIEPMMETARREARLDTH</sequence>
<evidence type="ECO:0000313" key="1">
    <source>
        <dbReference type="EMBL" id="KIY67805.1"/>
    </source>
</evidence>
<evidence type="ECO:0000313" key="2">
    <source>
        <dbReference type="Proteomes" id="UP000054007"/>
    </source>
</evidence>
<reference evidence="1 2" key="1">
    <citation type="journal article" date="2015" name="Fungal Genet. Biol.">
        <title>Evolution of novel wood decay mechanisms in Agaricales revealed by the genome sequences of Fistulina hepatica and Cylindrobasidium torrendii.</title>
        <authorList>
            <person name="Floudas D."/>
            <person name="Held B.W."/>
            <person name="Riley R."/>
            <person name="Nagy L.G."/>
            <person name="Koehler G."/>
            <person name="Ransdell A.S."/>
            <person name="Younus H."/>
            <person name="Chow J."/>
            <person name="Chiniquy J."/>
            <person name="Lipzen A."/>
            <person name="Tritt A."/>
            <person name="Sun H."/>
            <person name="Haridas S."/>
            <person name="LaButti K."/>
            <person name="Ohm R.A."/>
            <person name="Kues U."/>
            <person name="Blanchette R.A."/>
            <person name="Grigoriev I.V."/>
            <person name="Minto R.E."/>
            <person name="Hibbett D.S."/>
        </authorList>
    </citation>
    <scope>NUCLEOTIDE SEQUENCE [LARGE SCALE GENOMIC DNA]</scope>
    <source>
        <strain evidence="1 2">FP15055 ss-10</strain>
    </source>
</reference>
<gene>
    <name evidence="1" type="ORF">CYLTODRAFT_375353</name>
</gene>
<dbReference type="STRING" id="1314674.A0A0D7BC44"/>
<dbReference type="OrthoDB" id="3515175at2759"/>
<name>A0A0D7BC44_9AGAR</name>
<dbReference type="EMBL" id="KN880516">
    <property type="protein sequence ID" value="KIY67805.1"/>
    <property type="molecule type" value="Genomic_DNA"/>
</dbReference>
<dbReference type="Proteomes" id="UP000054007">
    <property type="component" value="Unassembled WGS sequence"/>
</dbReference>